<feature type="DNA-binding region" description="H-T-H motif" evidence="2">
    <location>
        <begin position="40"/>
        <end position="59"/>
    </location>
</feature>
<organism evidence="4 5">
    <name type="scientific">Mycobacteroides immunogenum</name>
    <dbReference type="NCBI Taxonomy" id="83262"/>
    <lineage>
        <taxon>Bacteria</taxon>
        <taxon>Bacillati</taxon>
        <taxon>Actinomycetota</taxon>
        <taxon>Actinomycetes</taxon>
        <taxon>Mycobacteriales</taxon>
        <taxon>Mycobacteriaceae</taxon>
        <taxon>Mycobacteroides</taxon>
    </lineage>
</organism>
<gene>
    <name evidence="4" type="ORF">AWB85_23725</name>
</gene>
<keyword evidence="1 2" id="KW-0238">DNA-binding</keyword>
<evidence type="ECO:0000313" key="4">
    <source>
        <dbReference type="EMBL" id="OAT68595.1"/>
    </source>
</evidence>
<comment type="caution">
    <text evidence="4">The sequence shown here is derived from an EMBL/GenBank/DDBJ whole genome shotgun (WGS) entry which is preliminary data.</text>
</comment>
<reference evidence="4 5" key="1">
    <citation type="submission" date="2016-01" db="EMBL/GenBank/DDBJ databases">
        <title>Mycobacterium immunogenum strain CD11_6 genome sequencing and assembly.</title>
        <authorList>
            <person name="Kaur G."/>
            <person name="Nair G.R."/>
            <person name="Mayilraj S."/>
        </authorList>
    </citation>
    <scope>NUCLEOTIDE SEQUENCE [LARGE SCALE GENOMIC DNA]</scope>
    <source>
        <strain evidence="4 5">CD11-6</strain>
    </source>
</reference>
<dbReference type="Proteomes" id="UP000186919">
    <property type="component" value="Unassembled WGS sequence"/>
</dbReference>
<evidence type="ECO:0000256" key="2">
    <source>
        <dbReference type="PROSITE-ProRule" id="PRU00335"/>
    </source>
</evidence>
<dbReference type="GO" id="GO:0003677">
    <property type="term" value="F:DNA binding"/>
    <property type="evidence" value="ECO:0007669"/>
    <property type="project" value="UniProtKB-UniRule"/>
</dbReference>
<accession>A0A179VC98</accession>
<name>A0A179VC98_9MYCO</name>
<protein>
    <recommendedName>
        <fullName evidence="3">HTH tetR-type domain-containing protein</fullName>
    </recommendedName>
</protein>
<dbReference type="PROSITE" id="PS50977">
    <property type="entry name" value="HTH_TETR_2"/>
    <property type="match status" value="1"/>
</dbReference>
<dbReference type="SUPFAM" id="SSF46689">
    <property type="entry name" value="Homeodomain-like"/>
    <property type="match status" value="1"/>
</dbReference>
<dbReference type="EMBL" id="LQYE01000013">
    <property type="protein sequence ID" value="OAT68595.1"/>
    <property type="molecule type" value="Genomic_DNA"/>
</dbReference>
<dbReference type="InterPro" id="IPR001647">
    <property type="entry name" value="HTH_TetR"/>
</dbReference>
<dbReference type="RefSeq" id="WP_064630028.1">
    <property type="nucleotide sequence ID" value="NZ_LQYE01000013.1"/>
</dbReference>
<dbReference type="InterPro" id="IPR009057">
    <property type="entry name" value="Homeodomain-like_sf"/>
</dbReference>
<proteinExistence type="predicted"/>
<sequence length="197" mass="21404">MAARRQWAGTTPEERRATRRRALLDAGIDALGAVDGPALTIRTVCRSSGVSERNFYEEFSDRDDFVRAVYQDVLESVMRVVTEFAAEGDDLETRAVATFIGATVDNPVYGRILMVAPFTEPTLGSAGFAGSLAFASLAEKALIDVDDPGRRRFLSVSLVGAASGAIIDYLRGDLAISRDELIDYISRMGRQVSAIFD</sequence>
<dbReference type="Gene3D" id="1.10.357.10">
    <property type="entry name" value="Tetracycline Repressor, domain 2"/>
    <property type="match status" value="1"/>
</dbReference>
<evidence type="ECO:0000259" key="3">
    <source>
        <dbReference type="PROSITE" id="PS50977"/>
    </source>
</evidence>
<dbReference type="AlphaFoldDB" id="A0A179VC98"/>
<evidence type="ECO:0000313" key="5">
    <source>
        <dbReference type="Proteomes" id="UP000186919"/>
    </source>
</evidence>
<evidence type="ECO:0000256" key="1">
    <source>
        <dbReference type="ARBA" id="ARBA00023125"/>
    </source>
</evidence>
<feature type="domain" description="HTH tetR-type" evidence="3">
    <location>
        <begin position="17"/>
        <end position="77"/>
    </location>
</feature>